<dbReference type="EMBL" id="CAJOAY010032445">
    <property type="protein sequence ID" value="CAF4432273.1"/>
    <property type="molecule type" value="Genomic_DNA"/>
</dbReference>
<dbReference type="Pfam" id="PF00069">
    <property type="entry name" value="Pkinase"/>
    <property type="match status" value="1"/>
</dbReference>
<dbReference type="GO" id="GO:0005737">
    <property type="term" value="C:cytoplasm"/>
    <property type="evidence" value="ECO:0007669"/>
    <property type="project" value="TreeGrafter"/>
</dbReference>
<dbReference type="AlphaFoldDB" id="A0A820RAR5"/>
<dbReference type="GO" id="GO:0005524">
    <property type="term" value="F:ATP binding"/>
    <property type="evidence" value="ECO:0007669"/>
    <property type="project" value="InterPro"/>
</dbReference>
<dbReference type="InterPro" id="IPR000719">
    <property type="entry name" value="Prot_kinase_dom"/>
</dbReference>
<gene>
    <name evidence="2" type="ORF">OKA104_LOCUS53145</name>
</gene>
<dbReference type="Proteomes" id="UP000663881">
    <property type="component" value="Unassembled WGS sequence"/>
</dbReference>
<dbReference type="GO" id="GO:0000922">
    <property type="term" value="C:spindle pole"/>
    <property type="evidence" value="ECO:0007669"/>
    <property type="project" value="TreeGrafter"/>
</dbReference>
<dbReference type="GO" id="GO:0000776">
    <property type="term" value="C:kinetochore"/>
    <property type="evidence" value="ECO:0007669"/>
    <property type="project" value="TreeGrafter"/>
</dbReference>
<name>A0A820RAR5_9BILA</name>
<proteinExistence type="predicted"/>
<reference evidence="2" key="1">
    <citation type="submission" date="2021-02" db="EMBL/GenBank/DDBJ databases">
        <authorList>
            <person name="Nowell W R."/>
        </authorList>
    </citation>
    <scope>NUCLEOTIDE SEQUENCE</scope>
</reference>
<dbReference type="PANTHER" id="PTHR24345:SF93">
    <property type="entry name" value="SERINE_THREONINE-PROTEIN KINASE PLK1"/>
    <property type="match status" value="1"/>
</dbReference>
<evidence type="ECO:0000259" key="1">
    <source>
        <dbReference type="PROSITE" id="PS50011"/>
    </source>
</evidence>
<protein>
    <recommendedName>
        <fullName evidence="1">Protein kinase domain-containing protein</fullName>
    </recommendedName>
</protein>
<dbReference type="SUPFAM" id="SSF56112">
    <property type="entry name" value="Protein kinase-like (PK-like)"/>
    <property type="match status" value="1"/>
</dbReference>
<sequence length="82" mass="9448">TLCGTPNYIAPEVINKKGHSYEVDVWSLGCILYTLLLGKPPFETSSLKDTYSKIRKNDYLIPENRISREVVLLIQRCLRHEP</sequence>
<dbReference type="GO" id="GO:0004674">
    <property type="term" value="F:protein serine/threonine kinase activity"/>
    <property type="evidence" value="ECO:0007669"/>
    <property type="project" value="TreeGrafter"/>
</dbReference>
<dbReference type="PROSITE" id="PS50011">
    <property type="entry name" value="PROTEIN_KINASE_DOM"/>
    <property type="match status" value="1"/>
</dbReference>
<dbReference type="GO" id="GO:0005813">
    <property type="term" value="C:centrosome"/>
    <property type="evidence" value="ECO:0007669"/>
    <property type="project" value="TreeGrafter"/>
</dbReference>
<feature type="domain" description="Protein kinase" evidence="1">
    <location>
        <begin position="1"/>
        <end position="82"/>
    </location>
</feature>
<feature type="non-terminal residue" evidence="2">
    <location>
        <position position="1"/>
    </location>
</feature>
<comment type="caution">
    <text evidence="2">The sequence shown here is derived from an EMBL/GenBank/DDBJ whole genome shotgun (WGS) entry which is preliminary data.</text>
</comment>
<dbReference type="InterPro" id="IPR011009">
    <property type="entry name" value="Kinase-like_dom_sf"/>
</dbReference>
<feature type="non-terminal residue" evidence="2">
    <location>
        <position position="82"/>
    </location>
</feature>
<evidence type="ECO:0000313" key="3">
    <source>
        <dbReference type="Proteomes" id="UP000663881"/>
    </source>
</evidence>
<accession>A0A820RAR5</accession>
<dbReference type="Gene3D" id="1.10.510.10">
    <property type="entry name" value="Transferase(Phosphotransferase) domain 1"/>
    <property type="match status" value="1"/>
</dbReference>
<evidence type="ECO:0000313" key="2">
    <source>
        <dbReference type="EMBL" id="CAF4432273.1"/>
    </source>
</evidence>
<dbReference type="GO" id="GO:0007052">
    <property type="term" value="P:mitotic spindle organization"/>
    <property type="evidence" value="ECO:0007669"/>
    <property type="project" value="TreeGrafter"/>
</dbReference>
<organism evidence="2 3">
    <name type="scientific">Adineta steineri</name>
    <dbReference type="NCBI Taxonomy" id="433720"/>
    <lineage>
        <taxon>Eukaryota</taxon>
        <taxon>Metazoa</taxon>
        <taxon>Spiralia</taxon>
        <taxon>Gnathifera</taxon>
        <taxon>Rotifera</taxon>
        <taxon>Eurotatoria</taxon>
        <taxon>Bdelloidea</taxon>
        <taxon>Adinetida</taxon>
        <taxon>Adinetidae</taxon>
        <taxon>Adineta</taxon>
    </lineage>
</organism>
<dbReference type="PANTHER" id="PTHR24345">
    <property type="entry name" value="SERINE/THREONINE-PROTEIN KINASE PLK"/>
    <property type="match status" value="1"/>
</dbReference>
<dbReference type="GO" id="GO:0005634">
    <property type="term" value="C:nucleus"/>
    <property type="evidence" value="ECO:0007669"/>
    <property type="project" value="TreeGrafter"/>
</dbReference>